<proteinExistence type="predicted"/>
<gene>
    <name evidence="2" type="ORF">H4W34_005275</name>
</gene>
<keyword evidence="3" id="KW-1185">Reference proteome</keyword>
<sequence length="90" mass="9649">MITVLVLVALVAVLGLCVSNLLRPFAPGAHAEPRNGPPGVHPESMTAELDPADEEYLACLADTLWPEDEYLEPEHSTDGEEEPGGSGKRR</sequence>
<name>A0ABR9JXY9_9ACTN</name>
<feature type="region of interest" description="Disordered" evidence="1">
    <location>
        <begin position="27"/>
        <end position="46"/>
    </location>
</feature>
<feature type="region of interest" description="Disordered" evidence="1">
    <location>
        <begin position="68"/>
        <end position="90"/>
    </location>
</feature>
<comment type="caution">
    <text evidence="2">The sequence shown here is derived from an EMBL/GenBank/DDBJ whole genome shotgun (WGS) entry which is preliminary data.</text>
</comment>
<evidence type="ECO:0000313" key="2">
    <source>
        <dbReference type="EMBL" id="MBE1535442.1"/>
    </source>
</evidence>
<protein>
    <recommendedName>
        <fullName evidence="4">Secreted protein</fullName>
    </recommendedName>
</protein>
<dbReference type="RefSeq" id="WP_192761646.1">
    <property type="nucleotide sequence ID" value="NZ_JADBDZ010000001.1"/>
</dbReference>
<dbReference type="Proteomes" id="UP000627838">
    <property type="component" value="Unassembled WGS sequence"/>
</dbReference>
<reference evidence="2 3" key="1">
    <citation type="submission" date="2020-10" db="EMBL/GenBank/DDBJ databases">
        <title>Sequencing the genomes of 1000 actinobacteria strains.</title>
        <authorList>
            <person name="Klenk H.-P."/>
        </authorList>
    </citation>
    <scope>NUCLEOTIDE SEQUENCE [LARGE SCALE GENOMIC DNA]</scope>
    <source>
        <strain evidence="2 3">DSM 46744</strain>
    </source>
</reference>
<evidence type="ECO:0000313" key="3">
    <source>
        <dbReference type="Proteomes" id="UP000627838"/>
    </source>
</evidence>
<evidence type="ECO:0008006" key="4">
    <source>
        <dbReference type="Google" id="ProtNLM"/>
    </source>
</evidence>
<accession>A0ABR9JXY9</accession>
<evidence type="ECO:0000256" key="1">
    <source>
        <dbReference type="SAM" id="MobiDB-lite"/>
    </source>
</evidence>
<organism evidence="2 3">
    <name type="scientific">Actinomadura algeriensis</name>
    <dbReference type="NCBI Taxonomy" id="1679523"/>
    <lineage>
        <taxon>Bacteria</taxon>
        <taxon>Bacillati</taxon>
        <taxon>Actinomycetota</taxon>
        <taxon>Actinomycetes</taxon>
        <taxon>Streptosporangiales</taxon>
        <taxon>Thermomonosporaceae</taxon>
        <taxon>Actinomadura</taxon>
    </lineage>
</organism>
<dbReference type="EMBL" id="JADBDZ010000001">
    <property type="protein sequence ID" value="MBE1535442.1"/>
    <property type="molecule type" value="Genomic_DNA"/>
</dbReference>